<evidence type="ECO:0000256" key="1">
    <source>
        <dbReference type="SAM" id="SignalP"/>
    </source>
</evidence>
<gene>
    <name evidence="2" type="ORF">C3942_01445</name>
</gene>
<feature type="chain" id="PRO_5015547346" description="Lysozyme inhibitor LprI N-terminal domain-containing protein" evidence="1">
    <location>
        <begin position="19"/>
        <end position="222"/>
    </location>
</feature>
<sequence length="222" mass="24442">MRIAILLLLAALPLQAGAASFDCAKASHAVERLVCANPTLSKLDEDLALAFRQRLALVLDRNALRGQQKDWNGVLRSRCAKGCPAAEVEQQYRDQIASLRGAWEEAWSDSYKTNEPGWLELTVKDAAGFSFRLLRSHVDEQDVALCRLPAEGAAPLLARLHDEQHAQWSEGGCTLDFTLERDARGGVTAIGIASRGCEKHCKDGRRLDGRYTSENNWVAGNQ</sequence>
<evidence type="ECO:0000313" key="2">
    <source>
        <dbReference type="EMBL" id="PPE75585.1"/>
    </source>
</evidence>
<dbReference type="RefSeq" id="WP_104228551.1">
    <property type="nucleotide sequence ID" value="NZ_PSNW01000001.1"/>
</dbReference>
<reference evidence="2 3" key="1">
    <citation type="submission" date="2018-02" db="EMBL/GenBank/DDBJ databases">
        <title>Genome sequencing of Solimonas sp. HR-BB.</title>
        <authorList>
            <person name="Lee Y."/>
            <person name="Jeon C.O."/>
        </authorList>
    </citation>
    <scope>NUCLEOTIDE SEQUENCE [LARGE SCALE GENOMIC DNA]</scope>
    <source>
        <strain evidence="2 3">HR-BB</strain>
    </source>
</reference>
<dbReference type="OrthoDB" id="5957809at2"/>
<evidence type="ECO:0008006" key="4">
    <source>
        <dbReference type="Google" id="ProtNLM"/>
    </source>
</evidence>
<dbReference type="PANTHER" id="PTHR37549">
    <property type="entry name" value="LIPOPROTEIN LPRI"/>
    <property type="match status" value="1"/>
</dbReference>
<evidence type="ECO:0000313" key="3">
    <source>
        <dbReference type="Proteomes" id="UP000238220"/>
    </source>
</evidence>
<dbReference type="GO" id="GO:0005576">
    <property type="term" value="C:extracellular region"/>
    <property type="evidence" value="ECO:0007669"/>
    <property type="project" value="TreeGrafter"/>
</dbReference>
<dbReference type="Proteomes" id="UP000238220">
    <property type="component" value="Unassembled WGS sequence"/>
</dbReference>
<keyword evidence="3" id="KW-1185">Reference proteome</keyword>
<keyword evidence="1" id="KW-0732">Signal</keyword>
<dbReference type="AlphaFoldDB" id="A0A2S5TKR7"/>
<dbReference type="EMBL" id="PSNW01000001">
    <property type="protein sequence ID" value="PPE75585.1"/>
    <property type="molecule type" value="Genomic_DNA"/>
</dbReference>
<comment type="caution">
    <text evidence="2">The sequence shown here is derived from an EMBL/GenBank/DDBJ whole genome shotgun (WGS) entry which is preliminary data.</text>
</comment>
<accession>A0A2S5TKR7</accession>
<organism evidence="2 3">
    <name type="scientific">Solimonas fluminis</name>
    <dbReference type="NCBI Taxonomy" id="2086571"/>
    <lineage>
        <taxon>Bacteria</taxon>
        <taxon>Pseudomonadati</taxon>
        <taxon>Pseudomonadota</taxon>
        <taxon>Gammaproteobacteria</taxon>
        <taxon>Nevskiales</taxon>
        <taxon>Nevskiaceae</taxon>
        <taxon>Solimonas</taxon>
    </lineage>
</organism>
<feature type="signal peptide" evidence="1">
    <location>
        <begin position="1"/>
        <end position="18"/>
    </location>
</feature>
<proteinExistence type="predicted"/>
<name>A0A2S5TKR7_9GAMM</name>
<dbReference type="PANTHER" id="PTHR37549:SF1">
    <property type="entry name" value="LIPOPROTEIN LPRI"/>
    <property type="match status" value="1"/>
</dbReference>
<dbReference type="InterPro" id="IPR052755">
    <property type="entry name" value="Lysozyme_Inhibitor_LprI"/>
</dbReference>
<protein>
    <recommendedName>
        <fullName evidence="4">Lysozyme inhibitor LprI N-terminal domain-containing protein</fullName>
    </recommendedName>
</protein>